<name>A0ABX7PSI0_9ACTN</name>
<feature type="domain" description="DUF305" evidence="2">
    <location>
        <begin position="55"/>
        <end position="215"/>
    </location>
</feature>
<dbReference type="Proteomes" id="UP000662818">
    <property type="component" value="Chromosome"/>
</dbReference>
<dbReference type="InterPro" id="IPR005183">
    <property type="entry name" value="DUF305_CopM-like"/>
</dbReference>
<keyword evidence="1" id="KW-0732">Signal</keyword>
<reference evidence="3 4" key="1">
    <citation type="submission" date="2017-06" db="EMBL/GenBank/DDBJ databases">
        <title>Complete Genome Sequence of the Soil Carbazole-Degrading Bacterium Nocardioides aromaticivorans IC177.</title>
        <authorList>
            <person name="Vejarano F."/>
            <person name="Suzuki-Minakuchi C."/>
            <person name="Ohtsubo Y."/>
            <person name="Tsuda M."/>
            <person name="Okada K."/>
            <person name="Nojiri H."/>
        </authorList>
    </citation>
    <scope>NUCLEOTIDE SEQUENCE [LARGE SCALE GENOMIC DNA]</scope>
    <source>
        <strain evidence="3 4">IC177</strain>
    </source>
</reference>
<dbReference type="Pfam" id="PF03713">
    <property type="entry name" value="DUF305"/>
    <property type="match status" value="1"/>
</dbReference>
<evidence type="ECO:0000259" key="2">
    <source>
        <dbReference type="Pfam" id="PF03713"/>
    </source>
</evidence>
<dbReference type="PANTHER" id="PTHR36933">
    <property type="entry name" value="SLL0788 PROTEIN"/>
    <property type="match status" value="1"/>
</dbReference>
<evidence type="ECO:0000313" key="3">
    <source>
        <dbReference type="EMBL" id="QSR28722.1"/>
    </source>
</evidence>
<feature type="signal peptide" evidence="1">
    <location>
        <begin position="1"/>
        <end position="23"/>
    </location>
</feature>
<proteinExistence type="predicted"/>
<dbReference type="PROSITE" id="PS51257">
    <property type="entry name" value="PROKAR_LIPOPROTEIN"/>
    <property type="match status" value="1"/>
</dbReference>
<sequence>MNDSTLRRTAAALTATALALALAACGSDDGGHDGQGSDASAVQTARNGDEFNQADVDFATAMIPHHAQAVQMANLATDRPLPDELRTLVDGVHTTQVAEVETMVTWLTDWGEEIPETSMDHVNGGHGDDMDDMSDMDHGDEMPGMMSAEEMTELAQASDADFPELWMTMMVEHHEGAIEMAETEQDDGHFPDAVDLAGAIIEAQRAEIATMEDLLGRG</sequence>
<dbReference type="InterPro" id="IPR012347">
    <property type="entry name" value="Ferritin-like"/>
</dbReference>
<protein>
    <submittedName>
        <fullName evidence="3">DUF305 domain-containing protein</fullName>
    </submittedName>
</protein>
<dbReference type="RefSeq" id="WP_207007563.1">
    <property type="nucleotide sequence ID" value="NZ_CP022295.1"/>
</dbReference>
<accession>A0ABX7PSI0</accession>
<dbReference type="Gene3D" id="1.20.1260.10">
    <property type="match status" value="1"/>
</dbReference>
<keyword evidence="4" id="KW-1185">Reference proteome</keyword>
<organism evidence="3 4">
    <name type="scientific">Nocardioides aromaticivorans</name>
    <dbReference type="NCBI Taxonomy" id="200618"/>
    <lineage>
        <taxon>Bacteria</taxon>
        <taxon>Bacillati</taxon>
        <taxon>Actinomycetota</taxon>
        <taxon>Actinomycetes</taxon>
        <taxon>Propionibacteriales</taxon>
        <taxon>Nocardioidaceae</taxon>
        <taxon>Nocardioides</taxon>
    </lineage>
</organism>
<dbReference type="EMBL" id="CP022295">
    <property type="protein sequence ID" value="QSR28722.1"/>
    <property type="molecule type" value="Genomic_DNA"/>
</dbReference>
<feature type="chain" id="PRO_5047506613" evidence="1">
    <location>
        <begin position="24"/>
        <end position="218"/>
    </location>
</feature>
<evidence type="ECO:0000313" key="4">
    <source>
        <dbReference type="Proteomes" id="UP000662818"/>
    </source>
</evidence>
<evidence type="ECO:0000256" key="1">
    <source>
        <dbReference type="SAM" id="SignalP"/>
    </source>
</evidence>
<dbReference type="PANTHER" id="PTHR36933:SF1">
    <property type="entry name" value="SLL0788 PROTEIN"/>
    <property type="match status" value="1"/>
</dbReference>
<gene>
    <name evidence="3" type="ORF">CFH99_24170</name>
</gene>